<evidence type="ECO:0000313" key="3">
    <source>
        <dbReference type="Proteomes" id="UP000612456"/>
    </source>
</evidence>
<dbReference type="AlphaFoldDB" id="A0A917E122"/>
<keyword evidence="3" id="KW-1185">Reference proteome</keyword>
<comment type="caution">
    <text evidence="2">The sequence shown here is derived from an EMBL/GenBank/DDBJ whole genome shotgun (WGS) entry which is preliminary data.</text>
</comment>
<evidence type="ECO:0000256" key="1">
    <source>
        <dbReference type="SAM" id="MobiDB-lite"/>
    </source>
</evidence>
<dbReference type="InterPro" id="IPR011009">
    <property type="entry name" value="Kinase-like_dom_sf"/>
</dbReference>
<reference evidence="2" key="1">
    <citation type="journal article" date="2014" name="Int. J. Syst. Evol. Microbiol.">
        <title>Complete genome sequence of Corynebacterium casei LMG S-19264T (=DSM 44701T), isolated from a smear-ripened cheese.</title>
        <authorList>
            <consortium name="US DOE Joint Genome Institute (JGI-PGF)"/>
            <person name="Walter F."/>
            <person name="Albersmeier A."/>
            <person name="Kalinowski J."/>
            <person name="Ruckert C."/>
        </authorList>
    </citation>
    <scope>NUCLEOTIDE SEQUENCE</scope>
    <source>
        <strain evidence="2">CGMCC 1.15178</strain>
    </source>
</reference>
<gene>
    <name evidence="2" type="ORF">GCM10010911_57650</name>
</gene>
<evidence type="ECO:0008006" key="4">
    <source>
        <dbReference type="Google" id="ProtNLM"/>
    </source>
</evidence>
<accession>A0A917E122</accession>
<dbReference type="InterPro" id="IPR014255">
    <property type="entry name" value="Spore_coat_CotS"/>
</dbReference>
<dbReference type="InterPro" id="IPR047175">
    <property type="entry name" value="CotS-like"/>
</dbReference>
<protein>
    <recommendedName>
        <fullName evidence="4">CotS family spore coat protein</fullName>
    </recommendedName>
</protein>
<dbReference type="SUPFAM" id="SSF56112">
    <property type="entry name" value="Protein kinase-like (PK-like)"/>
    <property type="match status" value="1"/>
</dbReference>
<dbReference type="Gene3D" id="3.90.1200.10">
    <property type="match status" value="1"/>
</dbReference>
<dbReference type="PANTHER" id="PTHR39179">
    <property type="entry name" value="SPORE COAT PROTEIN I"/>
    <property type="match status" value="1"/>
</dbReference>
<sequence>MELENYLIGPWDHLENTLPPGTVLEQYVPPELEKIAYQVMEQYEMVVSDMLLITSKPDKGGAIWRINTDHGPRSLKVLHRDPKRSLFSIGAQQYMVEQGAKVPAFIPNKENTLYVEAGGKLWIVTEWIEPLQQVSKIDLEGAAALCYGLGEFHKHSQGYAPPFGAAKSSRLYGWSKYYEKIMAKIGWFEDIATAYREIPSSERLLSVIDEFKKQAYDIFDRFQSSPYFKMITKGEQHWGLAHQDYGWSNGQMGPGGIWVIDLDGVAYDLPFRDLRKLITSTMDDMGNWDLNWIRGMIGAYHEANQIDQDMFELLWIDMAFPNEFYKHIKEIVFDPKLFLQHELEPILARVLATESSKWEALTGLEQDKANYLPAQYTTEESNWEFVRKQPIHQGIKLPVGIDIPQNPWEDTEEQQHEGAIPVVDADLPEPQQDTAIPVGDADVPEPQQDAAAPVGDADLPEPQQDTAIPVGDADLPESQQDAAIPVGDADLPEPQQDAAAPVGDADLPKKQRDTAIPVIDAALPKKQREPKKQHVPVKSSKPTYVPDSKNKAKDVHSDHTGPVTHAPLISEPAGVPLIQHQAAVGVQEQAIHPGMEAASGLTEQPIANEQGGIVTQIPKPSRSKKKTKKVVVRKKRKIRKRLLKSRLVSNPKMVKWLKKPKVKKALQSPAATNKKIVLKKKQPNLLKSPAKPIIAPKKKQPNALKSPTKPIIAPKKKQPHPLKSPIKPTIAPKKKQPCLLKSPMKPTIALKKKQLCLLKSLIKPTIALKKKQLCLLKSPIRPTIAPRKKQPSPPLSQVFKSRMQKPARLREVVQKVDAFTVSLKTRVMHTKRVLPRQSHK</sequence>
<name>A0A917E122_9BACL</name>
<organism evidence="2 3">
    <name type="scientific">Paenibacillus nasutitermitis</name>
    <dbReference type="NCBI Taxonomy" id="1652958"/>
    <lineage>
        <taxon>Bacteria</taxon>
        <taxon>Bacillati</taxon>
        <taxon>Bacillota</taxon>
        <taxon>Bacilli</taxon>
        <taxon>Bacillales</taxon>
        <taxon>Paenibacillaceae</taxon>
        <taxon>Paenibacillus</taxon>
    </lineage>
</organism>
<feature type="compositionally biased region" description="Basic and acidic residues" evidence="1">
    <location>
        <begin position="548"/>
        <end position="559"/>
    </location>
</feature>
<proteinExistence type="predicted"/>
<feature type="region of interest" description="Disordered" evidence="1">
    <location>
        <begin position="429"/>
        <end position="560"/>
    </location>
</feature>
<evidence type="ECO:0000313" key="2">
    <source>
        <dbReference type="EMBL" id="GGD91408.1"/>
    </source>
</evidence>
<dbReference type="Proteomes" id="UP000612456">
    <property type="component" value="Unassembled WGS sequence"/>
</dbReference>
<dbReference type="PANTHER" id="PTHR39179:SF1">
    <property type="entry name" value="SPORE COAT PROTEIN I"/>
    <property type="match status" value="1"/>
</dbReference>
<dbReference type="EMBL" id="BMHP01000005">
    <property type="protein sequence ID" value="GGD91408.1"/>
    <property type="molecule type" value="Genomic_DNA"/>
</dbReference>
<dbReference type="Gene3D" id="3.30.200.20">
    <property type="entry name" value="Phosphorylase Kinase, domain 1"/>
    <property type="match status" value="1"/>
</dbReference>
<reference evidence="2" key="2">
    <citation type="submission" date="2020-09" db="EMBL/GenBank/DDBJ databases">
        <authorList>
            <person name="Sun Q."/>
            <person name="Zhou Y."/>
        </authorList>
    </citation>
    <scope>NUCLEOTIDE SEQUENCE</scope>
    <source>
        <strain evidence="2">CGMCC 1.15178</strain>
    </source>
</reference>
<feature type="region of interest" description="Disordered" evidence="1">
    <location>
        <begin position="697"/>
        <end position="730"/>
    </location>
</feature>
<dbReference type="GO" id="GO:0042601">
    <property type="term" value="C:endospore-forming forespore"/>
    <property type="evidence" value="ECO:0007669"/>
    <property type="project" value="TreeGrafter"/>
</dbReference>
<dbReference type="NCBIfam" id="TIGR02906">
    <property type="entry name" value="spore_CotS"/>
    <property type="match status" value="1"/>
</dbReference>